<reference evidence="4 5" key="1">
    <citation type="submission" date="2017-07" db="EMBL/GenBank/DDBJ databases">
        <title>Leptospira spp. isolated from tropical soils.</title>
        <authorList>
            <person name="Thibeaux R."/>
            <person name="Iraola G."/>
            <person name="Ferres I."/>
            <person name="Bierque E."/>
            <person name="Girault D."/>
            <person name="Soupe-Gilbert M.-E."/>
            <person name="Picardeau M."/>
            <person name="Goarant C."/>
        </authorList>
    </citation>
    <scope>NUCLEOTIDE SEQUENCE [LARGE SCALE GENOMIC DNA]</scope>
    <source>
        <strain evidence="2 5">FH2-B-C1</strain>
        <strain evidence="3 4">FH2-B-D1</strain>
    </source>
</reference>
<sequence>MNNLFEETRAIVENLKRNGFAKGSYPLLTQSEIDELESLIEKCFNENSHESNFSADAPTLLSLIGRDDRIDELFHKLLCSKEVKQILSAILGDNLKVWQVNVRKSICGDPGLYLHQDSYGETNFVFLLKSQKGKEGNTAFLPCSHLIPRWAKNISWAQIGISKFFLKPFEGNRGEFGFFFNKTWHARFPNREESKLIILCSFFPEGGVFKPDVKMQEALQRIKQNELRDLLSVKNGVDHLPDGRVKVLPKSGRKEVPFAVRIEQSSAVNLAVMHLYVLIFFLELFFKPLQIFYRTLKKIKTKMA</sequence>
<dbReference type="Gene3D" id="2.60.120.620">
    <property type="entry name" value="q2cbj1_9rhob like domain"/>
    <property type="match status" value="1"/>
</dbReference>
<gene>
    <name evidence="3" type="ORF">CH376_11340</name>
    <name evidence="2" type="ORF">CH380_09330</name>
</gene>
<evidence type="ECO:0000256" key="1">
    <source>
        <dbReference type="SAM" id="Phobius"/>
    </source>
</evidence>
<comment type="caution">
    <text evidence="2">The sequence shown here is derived from an EMBL/GenBank/DDBJ whole genome shotgun (WGS) entry which is preliminary data.</text>
</comment>
<evidence type="ECO:0008006" key="6">
    <source>
        <dbReference type="Google" id="ProtNLM"/>
    </source>
</evidence>
<name>A0A2M9YPC6_9LEPT</name>
<organism evidence="2 5">
    <name type="scientific">Leptospira adleri</name>
    <dbReference type="NCBI Taxonomy" id="2023186"/>
    <lineage>
        <taxon>Bacteria</taxon>
        <taxon>Pseudomonadati</taxon>
        <taxon>Spirochaetota</taxon>
        <taxon>Spirochaetia</taxon>
        <taxon>Leptospirales</taxon>
        <taxon>Leptospiraceae</taxon>
        <taxon>Leptospira</taxon>
    </lineage>
</organism>
<dbReference type="AlphaFoldDB" id="A0A2M9YPC6"/>
<feature type="transmembrane region" description="Helical" evidence="1">
    <location>
        <begin position="273"/>
        <end position="293"/>
    </location>
</feature>
<evidence type="ECO:0000313" key="5">
    <source>
        <dbReference type="Proteomes" id="UP000232188"/>
    </source>
</evidence>
<dbReference type="RefSeq" id="WP_100785483.1">
    <property type="nucleotide sequence ID" value="NZ_NPDU01000025.1"/>
</dbReference>
<dbReference type="Proteomes" id="UP000232188">
    <property type="component" value="Unassembled WGS sequence"/>
</dbReference>
<dbReference type="EMBL" id="NPDU01000025">
    <property type="protein sequence ID" value="PJZ61834.1"/>
    <property type="molecule type" value="Genomic_DNA"/>
</dbReference>
<dbReference type="EMBL" id="NPDV01000007">
    <property type="protein sequence ID" value="PJZ53391.1"/>
    <property type="molecule type" value="Genomic_DNA"/>
</dbReference>
<proteinExistence type="predicted"/>
<keyword evidence="1" id="KW-0812">Transmembrane</keyword>
<dbReference type="Proteomes" id="UP000232149">
    <property type="component" value="Unassembled WGS sequence"/>
</dbReference>
<dbReference type="NCBIfam" id="TIGR04436">
    <property type="entry name" value="SpoChoClust_3"/>
    <property type="match status" value="1"/>
</dbReference>
<evidence type="ECO:0000313" key="4">
    <source>
        <dbReference type="Proteomes" id="UP000232149"/>
    </source>
</evidence>
<dbReference type="SUPFAM" id="SSF51197">
    <property type="entry name" value="Clavaminate synthase-like"/>
    <property type="match status" value="1"/>
</dbReference>
<dbReference type="InterPro" id="IPR030975">
    <property type="entry name" value="SpoChoClust_3"/>
</dbReference>
<keyword evidence="1" id="KW-0472">Membrane</keyword>
<keyword evidence="1" id="KW-1133">Transmembrane helix</keyword>
<evidence type="ECO:0000313" key="3">
    <source>
        <dbReference type="EMBL" id="PJZ61834.1"/>
    </source>
</evidence>
<accession>A0A2M9YPC6</accession>
<protein>
    <recommendedName>
        <fullName evidence="6">2OG-Fe(II) oxygenase</fullName>
    </recommendedName>
</protein>
<keyword evidence="4" id="KW-1185">Reference proteome</keyword>
<evidence type="ECO:0000313" key="2">
    <source>
        <dbReference type="EMBL" id="PJZ53391.1"/>
    </source>
</evidence>